<sequence>MEQSNKSCWVILLTFLLMGHSALGQFSISGKVGERAAEPMPFANVLLLNGTDSVLIKGMLARENGTYVFENVKAGQYRVAASMVGYGKSFSPAFSVPFSENGSKEVNLVLSGGSTALKEVKVVGQKPLFEQQLDRLVVNVQGSIVSAGATALEVLERSPGITVNRQSSTMSIAGKDGVIVMINGKQNRVPISALIQMLGGMNAGNIEKIEIITTPSAQYDAEGNAGIINLVLKKNENFGTNGAYSLTLGYGWYEKPSGTFNLNHRTEKLNLYTDYSFFRDHSYNRIKNTRQVSYEGEILQTSSVNRREPVTTNHTARVGFDYTFSGKTTLSGLVSGFSDRWSTGPKEERGASQTLRNGVLESGVRSTHVEENHWRHIMGNLSFNHKLTQTQEFSLDTDLLFYHDRNPHEYTNAYTFYSPAEVREEKLTMEKTTPIHLWVSKADYRNKLSENTTLEAGLKATLSELENEVAVQDNRDGVWTPNAEFSQHIRMLEDIGAAYVNFSHLLPFKVKLQTGLRYEYTHTDLSTIEGTPIVNRRYGNLFPSIFVSRDLTKKSSLQVSYSRRIMRPTYDNLAPFVYFIDPNTFLSGNTNLKPTITDALQTTYRFHDRFLVTLGYSYDHTPIIDWQMHLDSATNKQYARAENLKHRRNYSLTLSLPFNPTGWWQIQSNFLATWINNTGLYDGKEITLNSGFANVNLNQTFKLPKSFTAEVSGSYQTRTPFGISYINPFGSLNAGVQKELPDEKGVFRLSINDIFWTDRFKLLSDVKELNLYSSFSGVFSDPRIVRLTYSRNFGNRKMKVATRRETSSEEERKRAKN</sequence>
<dbReference type="SUPFAM" id="SSF56935">
    <property type="entry name" value="Porins"/>
    <property type="match status" value="1"/>
</dbReference>
<keyword evidence="3" id="KW-0998">Cell outer membrane</keyword>
<dbReference type="PANTHER" id="PTHR40980:SF4">
    <property type="entry name" value="TONB-DEPENDENT RECEPTOR-LIKE BETA-BARREL DOMAIN-CONTAINING PROTEIN"/>
    <property type="match status" value="1"/>
</dbReference>
<reference evidence="5 6" key="1">
    <citation type="submission" date="2019-07" db="EMBL/GenBank/DDBJ databases">
        <title>Rufibacter sp. nov., isolated from lake sediment.</title>
        <authorList>
            <person name="Qu J.-H."/>
        </authorList>
    </citation>
    <scope>NUCLEOTIDE SEQUENCE [LARGE SCALE GENOMIC DNA]</scope>
    <source>
        <strain evidence="5 6">NBS58-1</strain>
    </source>
</reference>
<evidence type="ECO:0000256" key="2">
    <source>
        <dbReference type="ARBA" id="ARBA00023136"/>
    </source>
</evidence>
<dbReference type="InterPro" id="IPR037066">
    <property type="entry name" value="Plug_dom_sf"/>
</dbReference>
<comment type="caution">
    <text evidence="5">The sequence shown here is derived from an EMBL/GenBank/DDBJ whole genome shotgun (WGS) entry which is preliminary data.</text>
</comment>
<dbReference type="Gene3D" id="2.40.170.20">
    <property type="entry name" value="TonB-dependent receptor, beta-barrel domain"/>
    <property type="match status" value="1"/>
</dbReference>
<dbReference type="InterPro" id="IPR041700">
    <property type="entry name" value="OMP_b-brl_3"/>
</dbReference>
<feature type="domain" description="Outer membrane protein beta-barrel" evidence="4">
    <location>
        <begin position="388"/>
        <end position="768"/>
    </location>
</feature>
<keyword evidence="5" id="KW-0675">Receptor</keyword>
<accession>A0A5B6TBV9</accession>
<dbReference type="SUPFAM" id="SSF49452">
    <property type="entry name" value="Starch-binding domain-like"/>
    <property type="match status" value="1"/>
</dbReference>
<evidence type="ECO:0000256" key="1">
    <source>
        <dbReference type="ARBA" id="ARBA00004442"/>
    </source>
</evidence>
<keyword evidence="6" id="KW-1185">Reference proteome</keyword>
<protein>
    <submittedName>
        <fullName evidence="5">TonB-dependent receptor</fullName>
    </submittedName>
</protein>
<dbReference type="Proteomes" id="UP000324133">
    <property type="component" value="Unassembled WGS sequence"/>
</dbReference>
<dbReference type="Gene3D" id="2.60.40.1120">
    <property type="entry name" value="Carboxypeptidase-like, regulatory domain"/>
    <property type="match status" value="1"/>
</dbReference>
<proteinExistence type="predicted"/>
<dbReference type="InterPro" id="IPR036942">
    <property type="entry name" value="Beta-barrel_TonB_sf"/>
</dbReference>
<keyword evidence="2" id="KW-0472">Membrane</keyword>
<dbReference type="Gene3D" id="2.170.130.10">
    <property type="entry name" value="TonB-dependent receptor, plug domain"/>
    <property type="match status" value="1"/>
</dbReference>
<dbReference type="AlphaFoldDB" id="A0A5B6TBV9"/>
<comment type="subcellular location">
    <subcellularLocation>
        <location evidence="1">Cell outer membrane</location>
    </subcellularLocation>
</comment>
<name>A0A5B6TBV9_9BACT</name>
<dbReference type="PANTHER" id="PTHR40980">
    <property type="entry name" value="PLUG DOMAIN-CONTAINING PROTEIN"/>
    <property type="match status" value="1"/>
</dbReference>
<gene>
    <name evidence="5" type="ORF">FOA19_10015</name>
</gene>
<dbReference type="GO" id="GO:0009279">
    <property type="term" value="C:cell outer membrane"/>
    <property type="evidence" value="ECO:0007669"/>
    <property type="project" value="UniProtKB-SubCell"/>
</dbReference>
<dbReference type="InterPro" id="IPR013784">
    <property type="entry name" value="Carb-bd-like_fold"/>
</dbReference>
<organism evidence="5 6">
    <name type="scientific">Rufibacter hautae</name>
    <dbReference type="NCBI Taxonomy" id="2595005"/>
    <lineage>
        <taxon>Bacteria</taxon>
        <taxon>Pseudomonadati</taxon>
        <taxon>Bacteroidota</taxon>
        <taxon>Cytophagia</taxon>
        <taxon>Cytophagales</taxon>
        <taxon>Hymenobacteraceae</taxon>
        <taxon>Rufibacter</taxon>
    </lineage>
</organism>
<evidence type="ECO:0000256" key="3">
    <source>
        <dbReference type="ARBA" id="ARBA00023237"/>
    </source>
</evidence>
<evidence type="ECO:0000313" key="5">
    <source>
        <dbReference type="EMBL" id="KAA3437636.1"/>
    </source>
</evidence>
<dbReference type="Pfam" id="PF14905">
    <property type="entry name" value="OMP_b-brl_3"/>
    <property type="match status" value="1"/>
</dbReference>
<dbReference type="Pfam" id="PF13620">
    <property type="entry name" value="CarboxypepD_reg"/>
    <property type="match status" value="1"/>
</dbReference>
<evidence type="ECO:0000313" key="6">
    <source>
        <dbReference type="Proteomes" id="UP000324133"/>
    </source>
</evidence>
<dbReference type="EMBL" id="VKKY01000002">
    <property type="protein sequence ID" value="KAA3437636.1"/>
    <property type="molecule type" value="Genomic_DNA"/>
</dbReference>
<evidence type="ECO:0000259" key="4">
    <source>
        <dbReference type="Pfam" id="PF14905"/>
    </source>
</evidence>
<dbReference type="RefSeq" id="WP_149090699.1">
    <property type="nucleotide sequence ID" value="NZ_VKKY01000002.1"/>
</dbReference>
<dbReference type="GO" id="GO:0030246">
    <property type="term" value="F:carbohydrate binding"/>
    <property type="evidence" value="ECO:0007669"/>
    <property type="project" value="InterPro"/>
</dbReference>
<dbReference type="OrthoDB" id="905812at2"/>